<evidence type="ECO:0000313" key="3">
    <source>
        <dbReference type="Proteomes" id="UP001367508"/>
    </source>
</evidence>
<sequence length="70" mass="7907">MTICRYLGRAQLHTRNSKVSTASSILNSPTYPHKKTREAKAPVSSSAPSTKWKMLAWIIESFSFKRSKAH</sequence>
<proteinExistence type="predicted"/>
<organism evidence="2 3">
    <name type="scientific">Canavalia gladiata</name>
    <name type="common">Sword bean</name>
    <name type="synonym">Dolichos gladiatus</name>
    <dbReference type="NCBI Taxonomy" id="3824"/>
    <lineage>
        <taxon>Eukaryota</taxon>
        <taxon>Viridiplantae</taxon>
        <taxon>Streptophyta</taxon>
        <taxon>Embryophyta</taxon>
        <taxon>Tracheophyta</taxon>
        <taxon>Spermatophyta</taxon>
        <taxon>Magnoliopsida</taxon>
        <taxon>eudicotyledons</taxon>
        <taxon>Gunneridae</taxon>
        <taxon>Pentapetalae</taxon>
        <taxon>rosids</taxon>
        <taxon>fabids</taxon>
        <taxon>Fabales</taxon>
        <taxon>Fabaceae</taxon>
        <taxon>Papilionoideae</taxon>
        <taxon>50 kb inversion clade</taxon>
        <taxon>NPAAA clade</taxon>
        <taxon>indigoferoid/millettioid clade</taxon>
        <taxon>Phaseoleae</taxon>
        <taxon>Canavalia</taxon>
    </lineage>
</organism>
<reference evidence="2 3" key="1">
    <citation type="submission" date="2024-01" db="EMBL/GenBank/DDBJ databases">
        <title>The genomes of 5 underutilized Papilionoideae crops provide insights into root nodulation and disease resistanc.</title>
        <authorList>
            <person name="Jiang F."/>
        </authorList>
    </citation>
    <scope>NUCLEOTIDE SEQUENCE [LARGE SCALE GENOMIC DNA]</scope>
    <source>
        <strain evidence="2">LVBAO_FW01</strain>
        <tissue evidence="2">Leaves</tissue>
    </source>
</reference>
<accession>A0AAN9K1E1</accession>
<evidence type="ECO:0000313" key="2">
    <source>
        <dbReference type="EMBL" id="KAK7308693.1"/>
    </source>
</evidence>
<feature type="region of interest" description="Disordered" evidence="1">
    <location>
        <begin position="18"/>
        <end position="44"/>
    </location>
</feature>
<keyword evidence="3" id="KW-1185">Reference proteome</keyword>
<name>A0AAN9K1E1_CANGL</name>
<comment type="caution">
    <text evidence="2">The sequence shown here is derived from an EMBL/GenBank/DDBJ whole genome shotgun (WGS) entry which is preliminary data.</text>
</comment>
<dbReference type="Proteomes" id="UP001367508">
    <property type="component" value="Unassembled WGS sequence"/>
</dbReference>
<feature type="compositionally biased region" description="Polar residues" evidence="1">
    <location>
        <begin position="18"/>
        <end position="30"/>
    </location>
</feature>
<protein>
    <submittedName>
        <fullName evidence="2">Uncharacterized protein</fullName>
    </submittedName>
</protein>
<gene>
    <name evidence="2" type="ORF">VNO77_42316</name>
</gene>
<dbReference type="EMBL" id="JAYMYQ010000010">
    <property type="protein sequence ID" value="KAK7308693.1"/>
    <property type="molecule type" value="Genomic_DNA"/>
</dbReference>
<dbReference type="AlphaFoldDB" id="A0AAN9K1E1"/>
<evidence type="ECO:0000256" key="1">
    <source>
        <dbReference type="SAM" id="MobiDB-lite"/>
    </source>
</evidence>